<proteinExistence type="predicted"/>
<accession>A0A917A264</accession>
<evidence type="ECO:0000313" key="2">
    <source>
        <dbReference type="Proteomes" id="UP000599688"/>
    </source>
</evidence>
<dbReference type="AlphaFoldDB" id="A0A917A264"/>
<keyword evidence="2" id="KW-1185">Reference proteome</keyword>
<sequence>MRILFITLLLITKISSSQENVELNVNALKYEINDEFERFNDIRDIVNINKLHYYFKSDSILIIENDNVVLSGTNIKLIINNKLQIKDATYNFWTDNPNPEVILSYKVTRVNLILNQNPFKTISGFRGNYNLEIQEYSNDSLIDKYEYKGKFKSFEEISKESVEYKWVVNQNKPEKNYINSNGVYINPEVPPTLKSNYNGLIKEIRKIEKLESKNIRAFIVINEKGKIEKSPIRYSYFLNDKQKSELTKLLIEYTEWYPACVDEIAVKSQIPLIISIE</sequence>
<organism evidence="1 2">
    <name type="scientific">Psychroflexus salis</name>
    <dbReference type="NCBI Taxonomy" id="1526574"/>
    <lineage>
        <taxon>Bacteria</taxon>
        <taxon>Pseudomonadati</taxon>
        <taxon>Bacteroidota</taxon>
        <taxon>Flavobacteriia</taxon>
        <taxon>Flavobacteriales</taxon>
        <taxon>Flavobacteriaceae</taxon>
        <taxon>Psychroflexus</taxon>
    </lineage>
</organism>
<evidence type="ECO:0000313" key="1">
    <source>
        <dbReference type="EMBL" id="GGE23035.1"/>
    </source>
</evidence>
<comment type="caution">
    <text evidence="1">The sequence shown here is derived from an EMBL/GenBank/DDBJ whole genome shotgun (WGS) entry which is preliminary data.</text>
</comment>
<name>A0A917A264_9FLAO</name>
<reference evidence="1 2" key="1">
    <citation type="journal article" date="2014" name="Int. J. Syst. Evol. Microbiol.">
        <title>Complete genome sequence of Corynebacterium casei LMG S-19264T (=DSM 44701T), isolated from a smear-ripened cheese.</title>
        <authorList>
            <consortium name="US DOE Joint Genome Institute (JGI-PGF)"/>
            <person name="Walter F."/>
            <person name="Albersmeier A."/>
            <person name="Kalinowski J."/>
            <person name="Ruckert C."/>
        </authorList>
    </citation>
    <scope>NUCLEOTIDE SEQUENCE [LARGE SCALE GENOMIC DNA]</scope>
    <source>
        <strain evidence="1 2">CGMCC 1.12925</strain>
    </source>
</reference>
<dbReference type="EMBL" id="BMGL01000019">
    <property type="protein sequence ID" value="GGE23035.1"/>
    <property type="molecule type" value="Genomic_DNA"/>
</dbReference>
<protein>
    <submittedName>
        <fullName evidence="1">Uncharacterized protein</fullName>
    </submittedName>
</protein>
<dbReference type="RefSeq" id="WP_188407206.1">
    <property type="nucleotide sequence ID" value="NZ_BMGL01000019.1"/>
</dbReference>
<gene>
    <name evidence="1" type="ORF">GCM10010831_24920</name>
</gene>
<dbReference type="Proteomes" id="UP000599688">
    <property type="component" value="Unassembled WGS sequence"/>
</dbReference>